<evidence type="ECO:0000313" key="2">
    <source>
        <dbReference type="Proteomes" id="UP001160148"/>
    </source>
</evidence>
<dbReference type="Proteomes" id="UP001160148">
    <property type="component" value="Unassembled WGS sequence"/>
</dbReference>
<reference evidence="1 2" key="1">
    <citation type="submission" date="2023-01" db="EMBL/GenBank/DDBJ databases">
        <authorList>
            <person name="Whitehead M."/>
        </authorList>
    </citation>
    <scope>NUCLEOTIDE SEQUENCE [LARGE SCALE GENOMIC DNA]</scope>
</reference>
<dbReference type="EMBL" id="CARXXK010000001">
    <property type="protein sequence ID" value="CAI6345006.1"/>
    <property type="molecule type" value="Genomic_DNA"/>
</dbReference>
<protein>
    <submittedName>
        <fullName evidence="1">Uncharacterized protein</fullName>
    </submittedName>
</protein>
<keyword evidence="2" id="KW-1185">Reference proteome</keyword>
<organism evidence="1 2">
    <name type="scientific">Macrosiphum euphorbiae</name>
    <name type="common">potato aphid</name>
    <dbReference type="NCBI Taxonomy" id="13131"/>
    <lineage>
        <taxon>Eukaryota</taxon>
        <taxon>Metazoa</taxon>
        <taxon>Ecdysozoa</taxon>
        <taxon>Arthropoda</taxon>
        <taxon>Hexapoda</taxon>
        <taxon>Insecta</taxon>
        <taxon>Pterygota</taxon>
        <taxon>Neoptera</taxon>
        <taxon>Paraneoptera</taxon>
        <taxon>Hemiptera</taxon>
        <taxon>Sternorrhyncha</taxon>
        <taxon>Aphidomorpha</taxon>
        <taxon>Aphidoidea</taxon>
        <taxon>Aphididae</taxon>
        <taxon>Macrosiphini</taxon>
        <taxon>Macrosiphum</taxon>
    </lineage>
</organism>
<gene>
    <name evidence="1" type="ORF">MEUPH1_LOCUS2069</name>
</gene>
<sequence length="127" mass="14756">MPNEPHTFLQIYFMGGEDSESALANSVDACCRYNNLNSPFSRLVVGDLNSLLNEHNELLKLFKSLMHKLQSDNHDIIINSDKTPNLDTFVDSMHLLLTELLNHDWRPYSYARNKCICIIQFIWQNKI</sequence>
<comment type="caution">
    <text evidence="1">The sequence shown here is derived from an EMBL/GenBank/DDBJ whole genome shotgun (WGS) entry which is preliminary data.</text>
</comment>
<name>A0AAV0VL72_9HEMI</name>
<evidence type="ECO:0000313" key="1">
    <source>
        <dbReference type="EMBL" id="CAI6345006.1"/>
    </source>
</evidence>
<proteinExistence type="predicted"/>
<accession>A0AAV0VL72</accession>
<dbReference type="AlphaFoldDB" id="A0AAV0VL72"/>